<reference evidence="2" key="3">
    <citation type="submission" date="2020-11" db="EMBL/GenBank/DDBJ databases">
        <authorList>
            <consortium name="NCBI Pathogen Detection Project"/>
        </authorList>
    </citation>
    <scope>NUCLEOTIDE SEQUENCE</scope>
    <source>
        <strain evidence="2">MISC063</strain>
    </source>
</reference>
<evidence type="ECO:0000256" key="1">
    <source>
        <dbReference type="SAM" id="Phobius"/>
    </source>
</evidence>
<keyword evidence="1" id="KW-0472">Membrane</keyword>
<organism evidence="3 4">
    <name type="scientific">Raoultella planticola</name>
    <name type="common">Klebsiella planticola</name>
    <dbReference type="NCBI Taxonomy" id="575"/>
    <lineage>
        <taxon>Bacteria</taxon>
        <taxon>Pseudomonadati</taxon>
        <taxon>Pseudomonadota</taxon>
        <taxon>Gammaproteobacteria</taxon>
        <taxon>Enterobacterales</taxon>
        <taxon>Enterobacteriaceae</taxon>
        <taxon>Klebsiella/Raoultella group</taxon>
        <taxon>Raoultella</taxon>
    </lineage>
</organism>
<dbReference type="EMBL" id="QKOX01000002">
    <property type="protein sequence ID" value="RWT25779.1"/>
    <property type="molecule type" value="Genomic_DNA"/>
</dbReference>
<dbReference type="EMBL" id="DACSEA010000006">
    <property type="protein sequence ID" value="HAT1605665.1"/>
    <property type="molecule type" value="Genomic_DNA"/>
</dbReference>
<dbReference type="RefSeq" id="WP_081277367.1">
    <property type="nucleotide sequence ID" value="NZ_CADCYG010000001.1"/>
</dbReference>
<keyword evidence="1" id="KW-0812">Transmembrane</keyword>
<accession>A0A443VTU0</accession>
<evidence type="ECO:0000313" key="3">
    <source>
        <dbReference type="EMBL" id="RWT25779.1"/>
    </source>
</evidence>
<evidence type="ECO:0000313" key="2">
    <source>
        <dbReference type="EMBL" id="HAT1605665.1"/>
    </source>
</evidence>
<dbReference type="AlphaFoldDB" id="A0A443VTU0"/>
<protein>
    <submittedName>
        <fullName evidence="3">Uncharacterized protein</fullName>
    </submittedName>
</protein>
<comment type="caution">
    <text evidence="3">The sequence shown here is derived from an EMBL/GenBank/DDBJ whole genome shotgun (WGS) entry which is preliminary data.</text>
</comment>
<gene>
    <name evidence="3" type="ORF">DN603_03050</name>
    <name evidence="2" type="ORF">I8Y23_001962</name>
</gene>
<evidence type="ECO:0000313" key="4">
    <source>
        <dbReference type="Proteomes" id="UP000288843"/>
    </source>
</evidence>
<reference evidence="3 4" key="2">
    <citation type="submission" date="2018-06" db="EMBL/GenBank/DDBJ databases">
        <title>Carbapenemase-producing Enterobacteriaceae present in wastewater treatment plant effluent and nearby surface waters in the US.</title>
        <authorList>
            <person name="Mathys D.A."/>
            <person name="Mollenkopf D.F."/>
            <person name="Feicht S.M."/>
            <person name="Adams R.J."/>
            <person name="Albers A.L."/>
            <person name="Stuever D.M."/>
            <person name="Daniels J.B."/>
            <person name="Wittum T.E."/>
        </authorList>
    </citation>
    <scope>NUCLEOTIDE SEQUENCE [LARGE SCALE GENOMIC DNA]</scope>
    <source>
        <strain evidence="3 4">GEO_47_Down_B</strain>
    </source>
</reference>
<dbReference type="Proteomes" id="UP000864422">
    <property type="component" value="Unassembled WGS sequence"/>
</dbReference>
<feature type="transmembrane region" description="Helical" evidence="1">
    <location>
        <begin position="7"/>
        <end position="26"/>
    </location>
</feature>
<sequence length="158" mass="17384">MTLKKKIALICIVLFLGGVFLIAHVIPIRPVVTIINNTSKPLFVYAGESVYDVDPEPDEVEQIVRSKPDIIASGKKIAFTASFMSLIRKDAAIDIGWRIGGQYEYNSNGGGGKNFILSSMHGACSVSIEVKDGFNNETLENDSGDLCFKKIKAFKYKY</sequence>
<reference evidence="2" key="1">
    <citation type="journal article" date="2018" name="Genome Biol.">
        <title>SKESA: strategic k-mer extension for scrupulous assemblies.</title>
        <authorList>
            <person name="Souvorov A."/>
            <person name="Agarwala R."/>
            <person name="Lipman D.J."/>
        </authorList>
    </citation>
    <scope>NUCLEOTIDE SEQUENCE</scope>
    <source>
        <strain evidence="2">MISC063</strain>
    </source>
</reference>
<dbReference type="Proteomes" id="UP000288843">
    <property type="component" value="Unassembled WGS sequence"/>
</dbReference>
<name>A0A443VTU0_RAOPL</name>
<proteinExistence type="predicted"/>
<keyword evidence="1" id="KW-1133">Transmembrane helix</keyword>